<gene>
    <name evidence="2" type="ORF">EJC51_01760</name>
</gene>
<dbReference type="GO" id="GO:0016987">
    <property type="term" value="F:sigma factor activity"/>
    <property type="evidence" value="ECO:0007669"/>
    <property type="project" value="TreeGrafter"/>
</dbReference>
<evidence type="ECO:0000313" key="2">
    <source>
        <dbReference type="EMBL" id="AZP14979.1"/>
    </source>
</evidence>
<dbReference type="InterPro" id="IPR007627">
    <property type="entry name" value="RNA_pol_sigma70_r2"/>
</dbReference>
<dbReference type="KEGG" id="saqu:EJC51_01760"/>
<dbReference type="AlphaFoldDB" id="A0A3S9HSH8"/>
<feature type="domain" description="RNA polymerase sigma-70 region 2" evidence="1">
    <location>
        <begin position="19"/>
        <end position="78"/>
    </location>
</feature>
<dbReference type="Gene3D" id="1.10.1740.10">
    <property type="match status" value="1"/>
</dbReference>
<dbReference type="SUPFAM" id="SSF88659">
    <property type="entry name" value="Sigma3 and sigma4 domains of RNA polymerase sigma factors"/>
    <property type="match status" value="1"/>
</dbReference>
<reference evidence="2 3" key="1">
    <citation type="submission" date="2018-12" db="EMBL/GenBank/DDBJ databases">
        <authorList>
            <person name="Li K."/>
        </authorList>
    </citation>
    <scope>NUCLEOTIDE SEQUENCE [LARGE SCALE GENOMIC DNA]</scope>
    <source>
        <strain evidence="3">CR22</strain>
    </source>
</reference>
<sequence>MDREQDDETVPIAELLDERRRLLNVAYWMLGRSQDADDAVAETYRRWYGLPDDRRIRIAEPRSWLVKTVGGICLERLAPAGRSHPGTVGAAPPQDLEEEVSQALLEALDTLSPAERAAFVLNDVFRVAPGTVAAIVGQTEQECGELAARARHSLRTRWAHPTTPQQHDRVVLAVRQACVAENPARLTSLLAPDATVFFDGGGKVRTLTRPVHGARRATRSLLTLLAGRPRTTLHCQSVNGRTGIVVRYGDEVAAVISLDVAGDHVVQIWAVLNPDKLRHWNRAATQER</sequence>
<dbReference type="InterPro" id="IPR052704">
    <property type="entry name" value="ECF_Sigma-70_Domain"/>
</dbReference>
<keyword evidence="3" id="KW-1185">Reference proteome</keyword>
<evidence type="ECO:0000313" key="3">
    <source>
        <dbReference type="Proteomes" id="UP000280197"/>
    </source>
</evidence>
<dbReference type="EMBL" id="CP034463">
    <property type="protein sequence ID" value="AZP14979.1"/>
    <property type="molecule type" value="Genomic_DNA"/>
</dbReference>
<dbReference type="GO" id="GO:0006352">
    <property type="term" value="P:DNA-templated transcription initiation"/>
    <property type="evidence" value="ECO:0007669"/>
    <property type="project" value="InterPro"/>
</dbReference>
<dbReference type="SUPFAM" id="SSF54427">
    <property type="entry name" value="NTF2-like"/>
    <property type="match status" value="1"/>
</dbReference>
<organism evidence="2 3">
    <name type="scientific">Streptomyces aquilus</name>
    <dbReference type="NCBI Taxonomy" id="2548456"/>
    <lineage>
        <taxon>Bacteria</taxon>
        <taxon>Bacillati</taxon>
        <taxon>Actinomycetota</taxon>
        <taxon>Actinomycetes</taxon>
        <taxon>Kitasatosporales</taxon>
        <taxon>Streptomycetaceae</taxon>
        <taxon>Streptomyces</taxon>
    </lineage>
</organism>
<dbReference type="SUPFAM" id="SSF88946">
    <property type="entry name" value="Sigma2 domain of RNA polymerase sigma factors"/>
    <property type="match status" value="1"/>
</dbReference>
<evidence type="ECO:0000259" key="1">
    <source>
        <dbReference type="Pfam" id="PF04542"/>
    </source>
</evidence>
<protein>
    <submittedName>
        <fullName evidence="2">RNA polymerase subunit sigma</fullName>
    </submittedName>
</protein>
<dbReference type="Pfam" id="PF04542">
    <property type="entry name" value="Sigma70_r2"/>
    <property type="match status" value="1"/>
</dbReference>
<dbReference type="InterPro" id="IPR013324">
    <property type="entry name" value="RNA_pol_sigma_r3/r4-like"/>
</dbReference>
<name>A0A3S9HSH8_9ACTN</name>
<dbReference type="InterPro" id="IPR013325">
    <property type="entry name" value="RNA_pol_sigma_r2"/>
</dbReference>
<dbReference type="InterPro" id="IPR032710">
    <property type="entry name" value="NTF2-like_dom_sf"/>
</dbReference>
<proteinExistence type="predicted"/>
<dbReference type="Proteomes" id="UP000280197">
    <property type="component" value="Chromosome"/>
</dbReference>
<dbReference type="RefSeq" id="WP_126269365.1">
    <property type="nucleotide sequence ID" value="NZ_CP034463.1"/>
</dbReference>
<dbReference type="PANTHER" id="PTHR30173">
    <property type="entry name" value="SIGMA 19 FACTOR"/>
    <property type="match status" value="1"/>
</dbReference>
<dbReference type="PANTHER" id="PTHR30173:SF43">
    <property type="entry name" value="ECF RNA POLYMERASE SIGMA FACTOR SIGI-RELATED"/>
    <property type="match status" value="1"/>
</dbReference>
<accession>A0A3S9HSH8</accession>
<dbReference type="InterPro" id="IPR036388">
    <property type="entry name" value="WH-like_DNA-bd_sf"/>
</dbReference>
<dbReference type="Gene3D" id="1.10.10.10">
    <property type="entry name" value="Winged helix-like DNA-binding domain superfamily/Winged helix DNA-binding domain"/>
    <property type="match status" value="1"/>
</dbReference>